<organism evidence="1">
    <name type="scientific">Paenarthrobacter sp. AMU7</name>
    <dbReference type="NCBI Taxonomy" id="3162492"/>
    <lineage>
        <taxon>Bacteria</taxon>
        <taxon>Bacillati</taxon>
        <taxon>Actinomycetota</taxon>
        <taxon>Actinomycetes</taxon>
        <taxon>Micrococcales</taxon>
        <taxon>Micrococcaceae</taxon>
        <taxon>Paenarthrobacter</taxon>
    </lineage>
</organism>
<dbReference type="AlphaFoldDB" id="A0AB39YT43"/>
<sequence>MLVDLPPVPSPSLAEEIEKFTRIREAAAIITRPNYDWSDMKNKLSNLADESNGHSAEAVVKAERKGSLSKGRGVVGLIRDSLHTSNPSIRSFRLTGNQEGSKKEITVSSEKHQARAFYDSNTSDSPGEVDAKMFTAARRLVEERPTEGFTYTDAE</sequence>
<dbReference type="EMBL" id="CP165735">
    <property type="protein sequence ID" value="XDV71707.1"/>
    <property type="molecule type" value="Genomic_DNA"/>
</dbReference>
<accession>A0AB39YT43</accession>
<evidence type="ECO:0000313" key="1">
    <source>
        <dbReference type="EMBL" id="XDV71707.1"/>
    </source>
</evidence>
<proteinExistence type="predicted"/>
<name>A0AB39YT43_9MICC</name>
<protein>
    <submittedName>
        <fullName evidence="1">Uncharacterized protein</fullName>
    </submittedName>
</protein>
<dbReference type="RefSeq" id="WP_369745667.1">
    <property type="nucleotide sequence ID" value="NZ_CP165735.1"/>
</dbReference>
<reference evidence="1" key="1">
    <citation type="submission" date="2024-07" db="EMBL/GenBank/DDBJ databases">
        <authorList>
            <person name="Li J."/>
            <person name="Wei H."/>
            <person name="Ma J."/>
        </authorList>
    </citation>
    <scope>NUCLEOTIDE SEQUENCE</scope>
    <source>
        <strain evidence="1">AMU7</strain>
    </source>
</reference>
<gene>
    <name evidence="1" type="ORF">ABQM86_00500</name>
</gene>